<gene>
    <name evidence="2" type="ORF">OV079_37525</name>
</gene>
<feature type="region of interest" description="Disordered" evidence="1">
    <location>
        <begin position="1"/>
        <end position="48"/>
    </location>
</feature>
<evidence type="ECO:0000313" key="2">
    <source>
        <dbReference type="EMBL" id="MCY1011164.1"/>
    </source>
</evidence>
<evidence type="ECO:0000313" key="3">
    <source>
        <dbReference type="Proteomes" id="UP001150924"/>
    </source>
</evidence>
<comment type="caution">
    <text evidence="2">The sequence shown here is derived from an EMBL/GenBank/DDBJ whole genome shotgun (WGS) entry which is preliminary data.</text>
</comment>
<proteinExistence type="predicted"/>
<feature type="region of interest" description="Disordered" evidence="1">
    <location>
        <begin position="107"/>
        <end position="137"/>
    </location>
</feature>
<keyword evidence="3" id="KW-1185">Reference proteome</keyword>
<protein>
    <submittedName>
        <fullName evidence="2">Uncharacterized protein</fullName>
    </submittedName>
</protein>
<dbReference type="AlphaFoldDB" id="A0A9X3EVP5"/>
<organism evidence="2 3">
    <name type="scientific">Nannocystis pusilla</name>
    <dbReference type="NCBI Taxonomy" id="889268"/>
    <lineage>
        <taxon>Bacteria</taxon>
        <taxon>Pseudomonadati</taxon>
        <taxon>Myxococcota</taxon>
        <taxon>Polyangia</taxon>
        <taxon>Nannocystales</taxon>
        <taxon>Nannocystaceae</taxon>
        <taxon>Nannocystis</taxon>
    </lineage>
</organism>
<reference evidence="2" key="1">
    <citation type="submission" date="2022-11" db="EMBL/GenBank/DDBJ databases">
        <title>Minimal conservation of predation-associated metabolite biosynthetic gene clusters underscores biosynthetic potential of Myxococcota including descriptions for ten novel species: Archangium lansinium sp. nov., Myxococcus landrumus sp. nov., Nannocystis bai.</title>
        <authorList>
            <person name="Ahearne A."/>
            <person name="Stevens C."/>
            <person name="Phillips K."/>
        </authorList>
    </citation>
    <scope>NUCLEOTIDE SEQUENCE</scope>
    <source>
        <strain evidence="2">Na p29</strain>
    </source>
</reference>
<dbReference type="Proteomes" id="UP001150924">
    <property type="component" value="Unassembled WGS sequence"/>
</dbReference>
<sequence>MDGELGAEAELPVVSADLDPRLGGAVADERAEVGRTERPQGGDEVERLEDVGLADPVGAMQHGEAGAEVEVTGGEVAELAETEVLQQHAPEKPQVQLVKGTCSCTSGCEMRKSRPRQGDVQNPLGKKSGSNEADEEGSKAYRHVVFLDILAMVHRGLGRHSLFSLLS</sequence>
<evidence type="ECO:0000256" key="1">
    <source>
        <dbReference type="SAM" id="MobiDB-lite"/>
    </source>
</evidence>
<name>A0A9X3EVP5_9BACT</name>
<feature type="compositionally biased region" description="Basic and acidic residues" evidence="1">
    <location>
        <begin position="27"/>
        <end position="48"/>
    </location>
</feature>
<accession>A0A9X3EVP5</accession>
<dbReference type="EMBL" id="JAPNKE010000002">
    <property type="protein sequence ID" value="MCY1011164.1"/>
    <property type="molecule type" value="Genomic_DNA"/>
</dbReference>